<dbReference type="SUPFAM" id="SSF50685">
    <property type="entry name" value="Barwin-like endoglucanases"/>
    <property type="match status" value="1"/>
</dbReference>
<feature type="chain" id="PRO_5019087889" description="RlpA-like protein double-psi beta-barrel domain-containing protein" evidence="2">
    <location>
        <begin position="20"/>
        <end position="315"/>
    </location>
</feature>
<dbReference type="InterPro" id="IPR036908">
    <property type="entry name" value="RlpA-like_sf"/>
</dbReference>
<evidence type="ECO:0008006" key="5">
    <source>
        <dbReference type="Google" id="ProtNLM"/>
    </source>
</evidence>
<dbReference type="OrthoDB" id="623670at2759"/>
<name>A0A423VP53_9PEZI</name>
<dbReference type="PANTHER" id="PTHR31836">
    <property type="match status" value="1"/>
</dbReference>
<dbReference type="Gene3D" id="2.40.40.10">
    <property type="entry name" value="RlpA-like domain"/>
    <property type="match status" value="1"/>
</dbReference>
<dbReference type="CDD" id="cd22191">
    <property type="entry name" value="DPBB_RlpA_EXP_N-like"/>
    <property type="match status" value="1"/>
</dbReference>
<evidence type="ECO:0000313" key="3">
    <source>
        <dbReference type="EMBL" id="ROV92793.1"/>
    </source>
</evidence>
<reference evidence="3 4" key="1">
    <citation type="submission" date="2015-09" db="EMBL/GenBank/DDBJ databases">
        <title>Host preference determinants of Valsa canker pathogens revealed by comparative genomics.</title>
        <authorList>
            <person name="Yin Z."/>
            <person name="Huang L."/>
        </authorList>
    </citation>
    <scope>NUCLEOTIDE SEQUENCE [LARGE SCALE GENOMIC DNA]</scope>
    <source>
        <strain evidence="3 4">03-1</strain>
    </source>
</reference>
<evidence type="ECO:0000313" key="4">
    <source>
        <dbReference type="Proteomes" id="UP000283895"/>
    </source>
</evidence>
<dbReference type="Proteomes" id="UP000283895">
    <property type="component" value="Unassembled WGS sequence"/>
</dbReference>
<evidence type="ECO:0000256" key="1">
    <source>
        <dbReference type="ARBA" id="ARBA00022729"/>
    </source>
</evidence>
<dbReference type="EMBL" id="LKEA01000048">
    <property type="protein sequence ID" value="ROV92793.1"/>
    <property type="molecule type" value="Genomic_DNA"/>
</dbReference>
<keyword evidence="1 2" id="KW-0732">Signal</keyword>
<protein>
    <recommendedName>
        <fullName evidence="5">RlpA-like protein double-psi beta-barrel domain-containing protein</fullName>
    </recommendedName>
</protein>
<dbReference type="InterPro" id="IPR051477">
    <property type="entry name" value="Expansin_CellWall"/>
</dbReference>
<organism evidence="3 4">
    <name type="scientific">Cytospora schulzeri</name>
    <dbReference type="NCBI Taxonomy" id="448051"/>
    <lineage>
        <taxon>Eukaryota</taxon>
        <taxon>Fungi</taxon>
        <taxon>Dikarya</taxon>
        <taxon>Ascomycota</taxon>
        <taxon>Pezizomycotina</taxon>
        <taxon>Sordariomycetes</taxon>
        <taxon>Sordariomycetidae</taxon>
        <taxon>Diaporthales</taxon>
        <taxon>Cytosporaceae</taxon>
        <taxon>Cytospora</taxon>
    </lineage>
</organism>
<keyword evidence="4" id="KW-1185">Reference proteome</keyword>
<dbReference type="STRING" id="356882.A0A423VP53"/>
<evidence type="ECO:0000256" key="2">
    <source>
        <dbReference type="SAM" id="SignalP"/>
    </source>
</evidence>
<comment type="caution">
    <text evidence="3">The sequence shown here is derived from an EMBL/GenBank/DDBJ whole genome shotgun (WGS) entry which is preliminary data.</text>
</comment>
<dbReference type="AlphaFoldDB" id="A0A423VP53"/>
<accession>A0A423VP53</accession>
<dbReference type="PANTHER" id="PTHR31836:SF28">
    <property type="entry name" value="SRCR DOMAIN-CONTAINING PROTEIN-RELATED"/>
    <property type="match status" value="1"/>
</dbReference>
<gene>
    <name evidence="3" type="ORF">VMCG_09061</name>
</gene>
<feature type="signal peptide" evidence="2">
    <location>
        <begin position="1"/>
        <end position="19"/>
    </location>
</feature>
<sequence>MKSTTASLIITALASTVIAQPHGHQHPARAAHQHGHQDHKRALVTEWEIEWVTETVTEYIDASTTQIFYPTQSASTPATTLATVKTYPTPGDFLEKTSSSSSSTPVVIAPVETPSSSSSIYVAPPAPTTTSSSSIIISSSSTSEVYVAPETTTSTTPVEIPTTTPVVETPIAAPTTAAAAPAATTAAVASSSSESGSTVSVNTDISAILGSDYQTGDLTYYDLGLGACGVDNTGQDQSANIVAMSSATMGSQSNGNPMCGKSIKIYNKATGKTATGIIQDKCPGCVAGSIDVSRKLFEDLADLDQGRLQISWNWA</sequence>
<proteinExistence type="predicted"/>